<dbReference type="GO" id="GO:0003700">
    <property type="term" value="F:DNA-binding transcription factor activity"/>
    <property type="evidence" value="ECO:0007669"/>
    <property type="project" value="InterPro"/>
</dbReference>
<dbReference type="InterPro" id="IPR011711">
    <property type="entry name" value="GntR_C"/>
</dbReference>
<dbReference type="PRINTS" id="PR00035">
    <property type="entry name" value="HTHGNTR"/>
</dbReference>
<dbReference type="SUPFAM" id="SSF48008">
    <property type="entry name" value="GntR ligand-binding domain-like"/>
    <property type="match status" value="1"/>
</dbReference>
<gene>
    <name evidence="5" type="ORF">SAMN05192555_10645</name>
</gene>
<keyword evidence="1" id="KW-0805">Transcription regulation</keyword>
<dbReference type="Pfam" id="PF07729">
    <property type="entry name" value="FCD"/>
    <property type="match status" value="1"/>
</dbReference>
<evidence type="ECO:0000256" key="2">
    <source>
        <dbReference type="ARBA" id="ARBA00023125"/>
    </source>
</evidence>
<keyword evidence="6" id="KW-1185">Reference proteome</keyword>
<dbReference type="AlphaFoldDB" id="A0A1G9LXX9"/>
<dbReference type="InterPro" id="IPR036390">
    <property type="entry name" value="WH_DNA-bd_sf"/>
</dbReference>
<dbReference type="Proteomes" id="UP000199107">
    <property type="component" value="Unassembled WGS sequence"/>
</dbReference>
<evidence type="ECO:0000256" key="3">
    <source>
        <dbReference type="ARBA" id="ARBA00023163"/>
    </source>
</evidence>
<name>A0A1G9LXX9_9GAMM</name>
<dbReference type="SUPFAM" id="SSF46785">
    <property type="entry name" value="Winged helix' DNA-binding domain"/>
    <property type="match status" value="1"/>
</dbReference>
<dbReference type="Gene3D" id="1.10.10.10">
    <property type="entry name" value="Winged helix-like DNA-binding domain superfamily/Winged helix DNA-binding domain"/>
    <property type="match status" value="1"/>
</dbReference>
<dbReference type="InterPro" id="IPR008920">
    <property type="entry name" value="TF_FadR/GntR_C"/>
</dbReference>
<evidence type="ECO:0000313" key="6">
    <source>
        <dbReference type="Proteomes" id="UP000199107"/>
    </source>
</evidence>
<dbReference type="PANTHER" id="PTHR43537">
    <property type="entry name" value="TRANSCRIPTIONAL REGULATOR, GNTR FAMILY"/>
    <property type="match status" value="1"/>
</dbReference>
<evidence type="ECO:0000256" key="1">
    <source>
        <dbReference type="ARBA" id="ARBA00023015"/>
    </source>
</evidence>
<dbReference type="STRING" id="48727.SAMN05192555_10645"/>
<dbReference type="Pfam" id="PF00392">
    <property type="entry name" value="GntR"/>
    <property type="match status" value="1"/>
</dbReference>
<proteinExistence type="predicted"/>
<dbReference type="PROSITE" id="PS50949">
    <property type="entry name" value="HTH_GNTR"/>
    <property type="match status" value="1"/>
</dbReference>
<dbReference type="Gene3D" id="1.20.120.530">
    <property type="entry name" value="GntR ligand-binding domain-like"/>
    <property type="match status" value="1"/>
</dbReference>
<keyword evidence="3" id="KW-0804">Transcription</keyword>
<dbReference type="InterPro" id="IPR000524">
    <property type="entry name" value="Tscrpt_reg_HTH_GntR"/>
</dbReference>
<dbReference type="PANTHER" id="PTHR43537:SF45">
    <property type="entry name" value="GNTR FAMILY REGULATORY PROTEIN"/>
    <property type="match status" value="1"/>
</dbReference>
<protein>
    <submittedName>
        <fullName evidence="5">Transcriptional regulator, GntR family</fullName>
    </submittedName>
</protein>
<dbReference type="SMART" id="SM00345">
    <property type="entry name" value="HTH_GNTR"/>
    <property type="match status" value="1"/>
</dbReference>
<dbReference type="SMART" id="SM00895">
    <property type="entry name" value="FCD"/>
    <property type="match status" value="1"/>
</dbReference>
<accession>A0A1G9LXX9</accession>
<reference evidence="6" key="1">
    <citation type="submission" date="2016-10" db="EMBL/GenBank/DDBJ databases">
        <authorList>
            <person name="Varghese N."/>
            <person name="Submissions S."/>
        </authorList>
    </citation>
    <scope>NUCLEOTIDE SEQUENCE [LARGE SCALE GENOMIC DNA]</scope>
    <source>
        <strain evidence="6">AAP</strain>
    </source>
</reference>
<dbReference type="GO" id="GO:0003677">
    <property type="term" value="F:DNA binding"/>
    <property type="evidence" value="ECO:0007669"/>
    <property type="project" value="UniProtKB-KW"/>
</dbReference>
<dbReference type="EMBL" id="FNGH01000006">
    <property type="protein sequence ID" value="SDL66849.1"/>
    <property type="molecule type" value="Genomic_DNA"/>
</dbReference>
<sequence>MPTDSPPAAPRLQQTNLVEQVADYLTEAIIARHFAPGVRLSEVQLSRDLGVSRAPVREAARLLESRGLLISRPRKGFFVRELNGDDLADVFDLRLCYERHAFELLAVRFDEAAHAQLSQQVETMCELAKGSDDGRKIEADLRFHRLVFDMAGNRRLLKAFDDLSHELRLCMALNERTHAEPGRIAANHWPLIEALASGKAQRCREAVDYHIGVARDYVIQGLGGASGTERPMSGAGATSEEGRC</sequence>
<dbReference type="CDD" id="cd07377">
    <property type="entry name" value="WHTH_GntR"/>
    <property type="match status" value="1"/>
</dbReference>
<feature type="domain" description="HTH gntR-type" evidence="4">
    <location>
        <begin position="15"/>
        <end position="82"/>
    </location>
</feature>
<keyword evidence="2" id="KW-0238">DNA-binding</keyword>
<evidence type="ECO:0000259" key="4">
    <source>
        <dbReference type="PROSITE" id="PS50949"/>
    </source>
</evidence>
<organism evidence="5 6">
    <name type="scientific">Franzmannia pantelleriensis</name>
    <dbReference type="NCBI Taxonomy" id="48727"/>
    <lineage>
        <taxon>Bacteria</taxon>
        <taxon>Pseudomonadati</taxon>
        <taxon>Pseudomonadota</taxon>
        <taxon>Gammaproteobacteria</taxon>
        <taxon>Oceanospirillales</taxon>
        <taxon>Halomonadaceae</taxon>
        <taxon>Franzmannia</taxon>
    </lineage>
</organism>
<dbReference type="InterPro" id="IPR036388">
    <property type="entry name" value="WH-like_DNA-bd_sf"/>
</dbReference>
<evidence type="ECO:0000313" key="5">
    <source>
        <dbReference type="EMBL" id="SDL66849.1"/>
    </source>
</evidence>